<reference evidence="2" key="1">
    <citation type="submission" date="2023-03" db="EMBL/GenBank/DDBJ databases">
        <title>Massive genome expansion in bonnet fungi (Mycena s.s.) driven by repeated elements and novel gene families across ecological guilds.</title>
        <authorList>
            <consortium name="Lawrence Berkeley National Laboratory"/>
            <person name="Harder C.B."/>
            <person name="Miyauchi S."/>
            <person name="Viragh M."/>
            <person name="Kuo A."/>
            <person name="Thoen E."/>
            <person name="Andreopoulos B."/>
            <person name="Lu D."/>
            <person name="Skrede I."/>
            <person name="Drula E."/>
            <person name="Henrissat B."/>
            <person name="Morin E."/>
            <person name="Kohler A."/>
            <person name="Barry K."/>
            <person name="LaButti K."/>
            <person name="Morin E."/>
            <person name="Salamov A."/>
            <person name="Lipzen A."/>
            <person name="Mereny Z."/>
            <person name="Hegedus B."/>
            <person name="Baldrian P."/>
            <person name="Stursova M."/>
            <person name="Weitz H."/>
            <person name="Taylor A."/>
            <person name="Grigoriev I.V."/>
            <person name="Nagy L.G."/>
            <person name="Martin F."/>
            <person name="Kauserud H."/>
        </authorList>
    </citation>
    <scope>NUCLEOTIDE SEQUENCE</scope>
    <source>
        <strain evidence="2">CBHHK200</strain>
    </source>
</reference>
<dbReference type="Proteomes" id="UP001218188">
    <property type="component" value="Unassembled WGS sequence"/>
</dbReference>
<protein>
    <submittedName>
        <fullName evidence="2">Uncharacterized protein</fullName>
    </submittedName>
</protein>
<comment type="caution">
    <text evidence="2">The sequence shown here is derived from an EMBL/GenBank/DDBJ whole genome shotgun (WGS) entry which is preliminary data.</text>
</comment>
<feature type="compositionally biased region" description="Basic residues" evidence="1">
    <location>
        <begin position="302"/>
        <end position="311"/>
    </location>
</feature>
<gene>
    <name evidence="2" type="ORF">C8F04DRAFT_1175223</name>
</gene>
<accession>A0AAD6XBV2</accession>
<feature type="region of interest" description="Disordered" evidence="1">
    <location>
        <begin position="402"/>
        <end position="430"/>
    </location>
</feature>
<feature type="region of interest" description="Disordered" evidence="1">
    <location>
        <begin position="1"/>
        <end position="65"/>
    </location>
</feature>
<keyword evidence="3" id="KW-1185">Reference proteome</keyword>
<feature type="compositionally biased region" description="Basic and acidic residues" evidence="1">
    <location>
        <begin position="271"/>
        <end position="291"/>
    </location>
</feature>
<evidence type="ECO:0000313" key="3">
    <source>
        <dbReference type="Proteomes" id="UP001218188"/>
    </source>
</evidence>
<evidence type="ECO:0000256" key="1">
    <source>
        <dbReference type="SAM" id="MobiDB-lite"/>
    </source>
</evidence>
<dbReference type="EMBL" id="JARJCM010000008">
    <property type="protein sequence ID" value="KAJ7044197.1"/>
    <property type="molecule type" value="Genomic_DNA"/>
</dbReference>
<proteinExistence type="predicted"/>
<organism evidence="2 3">
    <name type="scientific">Mycena alexandri</name>
    <dbReference type="NCBI Taxonomy" id="1745969"/>
    <lineage>
        <taxon>Eukaryota</taxon>
        <taxon>Fungi</taxon>
        <taxon>Dikarya</taxon>
        <taxon>Basidiomycota</taxon>
        <taxon>Agaricomycotina</taxon>
        <taxon>Agaricomycetes</taxon>
        <taxon>Agaricomycetidae</taxon>
        <taxon>Agaricales</taxon>
        <taxon>Marasmiineae</taxon>
        <taxon>Mycenaceae</taxon>
        <taxon>Mycena</taxon>
    </lineage>
</organism>
<sequence>MPPPALNDEERAESRRSASSRYNARNREARNEKTKVRMARGRLTKDRLRASEGNLPAQAQASRREARLASARRYRERNRARLAQEAAWHREHKAREKRLAELKAARRAYLAAKEQETISTVCDLGDTVTLLSATTMPLFTEDWRLVPLTSNAIPEDFIPCVIPDHLGPNFTNHIDFTRKSTKRYWVLFVPKETAGLYSLKETCFKAAGNYNCTEDAFVWFQGWRDAWGIWARHCYERHDKCPSHPNACADGICPTHPEPQNPEVVVLPDIKKEPVPQIIKREEMTGDRSQRGEGTSRVTTSRSRRHTKARKLVWESGSDSDDGRVRVPLYDPDTPPEKRRRGLQDTDLNDGEESAPPASEKFTLSAGPPLSPTVTSASSLSASTITSQAPVSGSALPRPFGATLTAGASTSRTASSASRAGGGTPSAGQGIVHRDDTFYVSASGGIHHSREGAFEEIGQGMVQVALGWDEATEMASEFRRKRAARRARPMEVDE</sequence>
<feature type="region of interest" description="Disordered" evidence="1">
    <location>
        <begin position="271"/>
        <end position="377"/>
    </location>
</feature>
<dbReference type="AlphaFoldDB" id="A0AAD6XBV2"/>
<feature type="compositionally biased region" description="Basic and acidic residues" evidence="1">
    <location>
        <begin position="25"/>
        <end position="35"/>
    </location>
</feature>
<evidence type="ECO:0000313" key="2">
    <source>
        <dbReference type="EMBL" id="KAJ7044197.1"/>
    </source>
</evidence>
<name>A0AAD6XBV2_9AGAR</name>
<feature type="compositionally biased region" description="Low complexity" evidence="1">
    <location>
        <begin position="402"/>
        <end position="419"/>
    </location>
</feature>